<gene>
    <name evidence="3" type="ORF">D9619_003091</name>
</gene>
<dbReference type="Gene3D" id="3.30.710.10">
    <property type="entry name" value="Potassium Channel Kv1.1, Chain A"/>
    <property type="match status" value="1"/>
</dbReference>
<dbReference type="PROSITE" id="PS50097">
    <property type="entry name" value="BTB"/>
    <property type="match status" value="1"/>
</dbReference>
<dbReference type="Proteomes" id="UP000567179">
    <property type="component" value="Unassembled WGS sequence"/>
</dbReference>
<feature type="region of interest" description="Disordered" evidence="1">
    <location>
        <begin position="646"/>
        <end position="676"/>
    </location>
</feature>
<proteinExistence type="predicted"/>
<dbReference type="AlphaFoldDB" id="A0A8H5EUB6"/>
<name>A0A8H5EUB6_9AGAR</name>
<sequence>MHLGHSPSDIQTHLYTSFLRASTYDVALRVTGTWNAIYKLHRVVLIQSGFFRSLFTGGFSESAVKLVSLRNGTDEISVAFDDTNITRAAFEVCISRLYGGGPPLHVSASLMPTTKCPLTPPFFGVNEPDVVPEGDHPATPRFMLSLLATALYLSMPSLASQALSLILKTVGPMTVRQYLSFACGNSSIHHYIDNETKDPEAAVGLEHVAHMIDDEDSILGIPDSHSISSPSEGVKNESPVDSSGDEDSLDVLTIRSRDDSDRNMDDHSSPHYGPVSDKIGEACACWLTRWAVDMLTLELGDSTPVSPPTESRSRSKSLSSLDSPNFLSSLSLSGTHAAPVIWGRGGLKTTWIAAIVSSDTLFVKNERERYNFARSVVELRRRDGIIDHEEKIWSKMFEEGIHYPNMTFEDVLFISQDISPTTKRAFVTETVLQSSHWTQSVLRYTITQRAYPSGPLSNGSASSPPRDKDIGIACTTADILLKLTQATGTNADTEKRKVYFPVLSDSSVRVGDNGTNPPSNGVPLTMDDLFAPSNVTSQDSGGRYASKAVDTIPTNENTFFGIMTRRFNAQSCIDFDPTGKLRWSPYPPYRFSVEFWDVDFLKEKSRLHSQTIWHAGSLFNVYVQLVHKKGQAQLGIYLHRQSHVDPIPASSAPAQRNQAVKEPETHTPLDRMHSRHPSLPSLLSVASIASPSSPTHYSPSIHPPRSTTPSAHPNHARPSSPASPSSSPIVASQSFGGSWPSTLLTPAPQQPYRDPRQAVSAYFAISCASATGISQTRFSSSPDVFSVSQSWGWKSSTLRTEDFVEVGTQILANDVSRGREVSLRATVLLGLV</sequence>
<feature type="compositionally biased region" description="Basic and acidic residues" evidence="1">
    <location>
        <begin position="659"/>
        <end position="672"/>
    </location>
</feature>
<reference evidence="3 4" key="1">
    <citation type="journal article" date="2020" name="ISME J.">
        <title>Uncovering the hidden diversity of litter-decomposition mechanisms in mushroom-forming fungi.</title>
        <authorList>
            <person name="Floudas D."/>
            <person name="Bentzer J."/>
            <person name="Ahren D."/>
            <person name="Johansson T."/>
            <person name="Persson P."/>
            <person name="Tunlid A."/>
        </authorList>
    </citation>
    <scope>NUCLEOTIDE SEQUENCE [LARGE SCALE GENOMIC DNA]</scope>
    <source>
        <strain evidence="3 4">CBS 101986</strain>
    </source>
</reference>
<feature type="region of interest" description="Disordered" evidence="1">
    <location>
        <begin position="689"/>
        <end position="733"/>
    </location>
</feature>
<protein>
    <recommendedName>
        <fullName evidence="2">BTB domain-containing protein</fullName>
    </recommendedName>
</protein>
<feature type="region of interest" description="Disordered" evidence="1">
    <location>
        <begin position="301"/>
        <end position="323"/>
    </location>
</feature>
<feature type="compositionally biased region" description="Polar residues" evidence="1">
    <location>
        <begin position="689"/>
        <end position="698"/>
    </location>
</feature>
<evidence type="ECO:0000256" key="1">
    <source>
        <dbReference type="SAM" id="MobiDB-lite"/>
    </source>
</evidence>
<feature type="compositionally biased region" description="Low complexity" evidence="1">
    <location>
        <begin position="709"/>
        <end position="733"/>
    </location>
</feature>
<evidence type="ECO:0000313" key="4">
    <source>
        <dbReference type="Proteomes" id="UP000567179"/>
    </source>
</evidence>
<feature type="domain" description="BTB" evidence="2">
    <location>
        <begin position="24"/>
        <end position="100"/>
    </location>
</feature>
<dbReference type="PANTHER" id="PTHR47369:SF1">
    <property type="entry name" value="BTB_POZ DOMAIN-CONTAINING PROTEIN"/>
    <property type="match status" value="1"/>
</dbReference>
<evidence type="ECO:0000259" key="2">
    <source>
        <dbReference type="PROSITE" id="PS50097"/>
    </source>
</evidence>
<comment type="caution">
    <text evidence="3">The sequence shown here is derived from an EMBL/GenBank/DDBJ whole genome shotgun (WGS) entry which is preliminary data.</text>
</comment>
<organism evidence="3 4">
    <name type="scientific">Psilocybe cf. subviscida</name>
    <dbReference type="NCBI Taxonomy" id="2480587"/>
    <lineage>
        <taxon>Eukaryota</taxon>
        <taxon>Fungi</taxon>
        <taxon>Dikarya</taxon>
        <taxon>Basidiomycota</taxon>
        <taxon>Agaricomycotina</taxon>
        <taxon>Agaricomycetes</taxon>
        <taxon>Agaricomycetidae</taxon>
        <taxon>Agaricales</taxon>
        <taxon>Agaricineae</taxon>
        <taxon>Strophariaceae</taxon>
        <taxon>Psilocybe</taxon>
    </lineage>
</organism>
<dbReference type="PANTHER" id="PTHR47369">
    <property type="entry name" value="BTB/POZ DOMAIN-CONTAINING PROTEIN"/>
    <property type="match status" value="1"/>
</dbReference>
<dbReference type="SUPFAM" id="SSF54695">
    <property type="entry name" value="POZ domain"/>
    <property type="match status" value="1"/>
</dbReference>
<dbReference type="InterPro" id="IPR000210">
    <property type="entry name" value="BTB/POZ_dom"/>
</dbReference>
<dbReference type="EMBL" id="JAACJJ010000056">
    <property type="protein sequence ID" value="KAF5312657.1"/>
    <property type="molecule type" value="Genomic_DNA"/>
</dbReference>
<dbReference type="InterPro" id="IPR011333">
    <property type="entry name" value="SKP1/BTB/POZ_sf"/>
</dbReference>
<feature type="region of interest" description="Disordered" evidence="1">
    <location>
        <begin position="219"/>
        <end position="251"/>
    </location>
</feature>
<dbReference type="OrthoDB" id="6359943at2759"/>
<evidence type="ECO:0000313" key="3">
    <source>
        <dbReference type="EMBL" id="KAF5312657.1"/>
    </source>
</evidence>
<keyword evidence="4" id="KW-1185">Reference proteome</keyword>
<accession>A0A8H5EUB6</accession>